<dbReference type="Gene3D" id="3.10.560.10">
    <property type="entry name" value="Outer membrane lipoprotein wza domain like"/>
    <property type="match status" value="1"/>
</dbReference>
<dbReference type="PANTHER" id="PTHR33619">
    <property type="entry name" value="POLYSACCHARIDE EXPORT PROTEIN GFCE-RELATED"/>
    <property type="match status" value="1"/>
</dbReference>
<evidence type="ECO:0000313" key="3">
    <source>
        <dbReference type="EMBL" id="SVC54036.1"/>
    </source>
</evidence>
<protein>
    <recommendedName>
        <fullName evidence="2">Polysaccharide export protein N-terminal domain-containing protein</fullName>
    </recommendedName>
</protein>
<accession>A0A382MZ34</accession>
<organism evidence="3">
    <name type="scientific">marine metagenome</name>
    <dbReference type="NCBI Taxonomy" id="408172"/>
    <lineage>
        <taxon>unclassified sequences</taxon>
        <taxon>metagenomes</taxon>
        <taxon>ecological metagenomes</taxon>
    </lineage>
</organism>
<dbReference type="GO" id="GO:0015159">
    <property type="term" value="F:polysaccharide transmembrane transporter activity"/>
    <property type="evidence" value="ECO:0007669"/>
    <property type="project" value="InterPro"/>
</dbReference>
<gene>
    <name evidence="3" type="ORF">METZ01_LOCUS306890</name>
</gene>
<dbReference type="AlphaFoldDB" id="A0A382MZ34"/>
<dbReference type="InterPro" id="IPR003715">
    <property type="entry name" value="Poly_export_N"/>
</dbReference>
<name>A0A382MZ34_9ZZZZ</name>
<dbReference type="PANTHER" id="PTHR33619:SF3">
    <property type="entry name" value="POLYSACCHARIDE EXPORT PROTEIN GFCE-RELATED"/>
    <property type="match status" value="1"/>
</dbReference>
<proteinExistence type="predicted"/>
<feature type="domain" description="Polysaccharide export protein N-terminal" evidence="2">
    <location>
        <begin position="26"/>
        <end position="97"/>
    </location>
</feature>
<sequence>MSLIRYFFILLILAAVPAPAETQSVQDPEELLLMPGDILRVVVWREPDLSGDFQVDQDGTLVLPLLGKLLVTDRAWNIVKDDLMQDYLRDLRNPSIELTPFRSVYVLGEVNLPGRYNVHPTDDNLAGAVSLASGVTPDGDVTNMRIVRDGVIILDGIAGEQRLAELGIRSGDQLFIGRRGWLDRNSTFIASAVLSLASIAVALLTTGGG</sequence>
<dbReference type="Gene3D" id="3.30.1950.10">
    <property type="entry name" value="wza like domain"/>
    <property type="match status" value="1"/>
</dbReference>
<reference evidence="3" key="1">
    <citation type="submission" date="2018-05" db="EMBL/GenBank/DDBJ databases">
        <authorList>
            <person name="Lanie J.A."/>
            <person name="Ng W.-L."/>
            <person name="Kazmierczak K.M."/>
            <person name="Andrzejewski T.M."/>
            <person name="Davidsen T.M."/>
            <person name="Wayne K.J."/>
            <person name="Tettelin H."/>
            <person name="Glass J.I."/>
            <person name="Rusch D."/>
            <person name="Podicherti R."/>
            <person name="Tsui H.-C.T."/>
            <person name="Winkler M.E."/>
        </authorList>
    </citation>
    <scope>NUCLEOTIDE SEQUENCE</scope>
</reference>
<dbReference type="Pfam" id="PF02563">
    <property type="entry name" value="Poly_export"/>
    <property type="match status" value="1"/>
</dbReference>
<evidence type="ECO:0000259" key="2">
    <source>
        <dbReference type="Pfam" id="PF02563"/>
    </source>
</evidence>
<dbReference type="InterPro" id="IPR049712">
    <property type="entry name" value="Poly_export"/>
</dbReference>
<keyword evidence="1" id="KW-0732">Signal</keyword>
<evidence type="ECO:0000256" key="1">
    <source>
        <dbReference type="ARBA" id="ARBA00022729"/>
    </source>
</evidence>
<dbReference type="EMBL" id="UINC01096826">
    <property type="protein sequence ID" value="SVC54036.1"/>
    <property type="molecule type" value="Genomic_DNA"/>
</dbReference>